<accession>A0ABP9FZN7</accession>
<feature type="transmembrane region" description="Helical" evidence="7">
    <location>
        <begin position="154"/>
        <end position="173"/>
    </location>
</feature>
<dbReference type="InterPro" id="IPR014116">
    <property type="entry name" value="Cyt_c_oxidase_cbb3_FixG"/>
</dbReference>
<dbReference type="Pfam" id="PF11614">
    <property type="entry name" value="FixG_C"/>
    <property type="match status" value="1"/>
</dbReference>
<dbReference type="EMBL" id="BAABJI010000002">
    <property type="protein sequence ID" value="GAA4923723.1"/>
    <property type="molecule type" value="Genomic_DNA"/>
</dbReference>
<evidence type="ECO:0000256" key="2">
    <source>
        <dbReference type="ARBA" id="ARBA00022485"/>
    </source>
</evidence>
<evidence type="ECO:0000256" key="7">
    <source>
        <dbReference type="SAM" id="Phobius"/>
    </source>
</evidence>
<sequence>MLTTDINAQPNTTNGGGRKWMYPVVRKGKLYRYRSLLSYVYLLLFFAGPFISINGHPLLLLNVLERRFVILGQVFWPQDFFLFVLAMLAGLVCIILFTIAFGRVFCGWICPQTIFMEMVFRKIEIWIEGDAKKRRKLDEGPLTREKLVKKTSKHIIFIVLSFLIANTFLAYIIGKETLIGIITEPVDMHWSGFISICVFTVVFYLVYSQIREIVCTVICPYGRLQGVLIDKSTLVVAYNFLRGEPRGKISKKEDQTKKGDCVDCGLCVDVCPTGIDIRKGTQLECINCTACIDACNQVMEKINKPLNLIGFYSEESIAQKERPKFNGRMVAYSAVIVVLLGVLTSFVLKRSAVDVTILRSAGMLYQEQPGGYISNIYNADLINKTSTPQQITLITDDPAIQVKYIQAPGNLKAESEGKAVFFLMIPASKIKSAKTDIEIKVMRGHETLSTISTAFIGPVYGSN</sequence>
<keyword evidence="4" id="KW-0249">Electron transport</keyword>
<protein>
    <submittedName>
        <fullName evidence="9">Cytochrome c oxidase accessory protein CcoG</fullName>
    </submittedName>
</protein>
<keyword evidence="3" id="KW-0479">Metal-binding</keyword>
<feature type="transmembrane region" description="Helical" evidence="7">
    <location>
        <begin position="188"/>
        <end position="207"/>
    </location>
</feature>
<keyword evidence="7" id="KW-0812">Transmembrane</keyword>
<dbReference type="SUPFAM" id="SSF54862">
    <property type="entry name" value="4Fe-4S ferredoxins"/>
    <property type="match status" value="1"/>
</dbReference>
<dbReference type="Proteomes" id="UP001501436">
    <property type="component" value="Unassembled WGS sequence"/>
</dbReference>
<dbReference type="PROSITE" id="PS00198">
    <property type="entry name" value="4FE4S_FER_1"/>
    <property type="match status" value="1"/>
</dbReference>
<feature type="domain" description="4Fe-4S ferredoxin-type" evidence="8">
    <location>
        <begin position="252"/>
        <end position="280"/>
    </location>
</feature>
<keyword evidence="5" id="KW-0408">Iron</keyword>
<evidence type="ECO:0000313" key="9">
    <source>
        <dbReference type="EMBL" id="GAA4923723.1"/>
    </source>
</evidence>
<dbReference type="InterPro" id="IPR051684">
    <property type="entry name" value="Electron_Trans/Redox"/>
</dbReference>
<evidence type="ECO:0000313" key="10">
    <source>
        <dbReference type="Proteomes" id="UP001501436"/>
    </source>
</evidence>
<dbReference type="InterPro" id="IPR017896">
    <property type="entry name" value="4Fe4S_Fe-S-bd"/>
</dbReference>
<dbReference type="Gene3D" id="2.60.40.10">
    <property type="entry name" value="Immunoglobulins"/>
    <property type="match status" value="1"/>
</dbReference>
<dbReference type="RefSeq" id="WP_345332066.1">
    <property type="nucleotide sequence ID" value="NZ_BAABJI010000002.1"/>
</dbReference>
<keyword evidence="2" id="KW-0004">4Fe-4S</keyword>
<dbReference type="InterPro" id="IPR017900">
    <property type="entry name" value="4Fe4S_Fe_S_CS"/>
</dbReference>
<reference evidence="10" key="1">
    <citation type="journal article" date="2019" name="Int. J. Syst. Evol. Microbiol.">
        <title>The Global Catalogue of Microorganisms (GCM) 10K type strain sequencing project: providing services to taxonomists for standard genome sequencing and annotation.</title>
        <authorList>
            <consortium name="The Broad Institute Genomics Platform"/>
            <consortium name="The Broad Institute Genome Sequencing Center for Infectious Disease"/>
            <person name="Wu L."/>
            <person name="Ma J."/>
        </authorList>
    </citation>
    <scope>NUCLEOTIDE SEQUENCE [LARGE SCALE GENOMIC DNA]</scope>
    <source>
        <strain evidence="10">JCM 18283</strain>
    </source>
</reference>
<dbReference type="Pfam" id="PF12801">
    <property type="entry name" value="Fer4_5"/>
    <property type="match status" value="1"/>
</dbReference>
<dbReference type="PROSITE" id="PS51379">
    <property type="entry name" value="4FE4S_FER_2"/>
    <property type="match status" value="1"/>
</dbReference>
<evidence type="ECO:0000259" key="8">
    <source>
        <dbReference type="PROSITE" id="PS51379"/>
    </source>
</evidence>
<proteinExistence type="predicted"/>
<keyword evidence="7" id="KW-0472">Membrane</keyword>
<dbReference type="InterPro" id="IPR032879">
    <property type="entry name" value="FixG_C"/>
</dbReference>
<feature type="transmembrane region" description="Helical" evidence="7">
    <location>
        <begin position="36"/>
        <end position="60"/>
    </location>
</feature>
<keyword evidence="7" id="KW-1133">Transmembrane helix</keyword>
<evidence type="ECO:0000256" key="5">
    <source>
        <dbReference type="ARBA" id="ARBA00023004"/>
    </source>
</evidence>
<evidence type="ECO:0000256" key="4">
    <source>
        <dbReference type="ARBA" id="ARBA00022982"/>
    </source>
</evidence>
<evidence type="ECO:0000256" key="3">
    <source>
        <dbReference type="ARBA" id="ARBA00022723"/>
    </source>
</evidence>
<dbReference type="Pfam" id="PF13746">
    <property type="entry name" value="Fer4_18"/>
    <property type="match status" value="1"/>
</dbReference>
<comment type="caution">
    <text evidence="9">The sequence shown here is derived from an EMBL/GenBank/DDBJ whole genome shotgun (WGS) entry which is preliminary data.</text>
</comment>
<keyword evidence="10" id="KW-1185">Reference proteome</keyword>
<evidence type="ECO:0000256" key="1">
    <source>
        <dbReference type="ARBA" id="ARBA00022448"/>
    </source>
</evidence>
<organism evidence="9 10">
    <name type="scientific">Mucilaginibacter defluvii</name>
    <dbReference type="NCBI Taxonomy" id="1196019"/>
    <lineage>
        <taxon>Bacteria</taxon>
        <taxon>Pseudomonadati</taxon>
        <taxon>Bacteroidota</taxon>
        <taxon>Sphingobacteriia</taxon>
        <taxon>Sphingobacteriales</taxon>
        <taxon>Sphingobacteriaceae</taxon>
        <taxon>Mucilaginibacter</taxon>
    </lineage>
</organism>
<feature type="transmembrane region" description="Helical" evidence="7">
    <location>
        <begin position="329"/>
        <end position="348"/>
    </location>
</feature>
<dbReference type="PANTHER" id="PTHR30176:SF3">
    <property type="entry name" value="FERREDOXIN-TYPE PROTEIN NAPH"/>
    <property type="match status" value="1"/>
</dbReference>
<dbReference type="PANTHER" id="PTHR30176">
    <property type="entry name" value="FERREDOXIN-TYPE PROTEIN NAPH"/>
    <property type="match status" value="1"/>
</dbReference>
<keyword evidence="6" id="KW-0411">Iron-sulfur</keyword>
<feature type="transmembrane region" description="Helical" evidence="7">
    <location>
        <begin position="80"/>
        <end position="106"/>
    </location>
</feature>
<dbReference type="InterPro" id="IPR013783">
    <property type="entry name" value="Ig-like_fold"/>
</dbReference>
<gene>
    <name evidence="9" type="primary">ccoG</name>
    <name evidence="9" type="ORF">GCM10023313_30010</name>
</gene>
<keyword evidence="1" id="KW-0813">Transport</keyword>
<dbReference type="Gene3D" id="3.30.70.20">
    <property type="match status" value="1"/>
</dbReference>
<dbReference type="NCBIfam" id="TIGR02745">
    <property type="entry name" value="ccoG_rdxA_fixG"/>
    <property type="match status" value="1"/>
</dbReference>
<evidence type="ECO:0000256" key="6">
    <source>
        <dbReference type="ARBA" id="ARBA00023014"/>
    </source>
</evidence>
<name>A0ABP9FZN7_9SPHI</name>